<dbReference type="Pfam" id="PF00009">
    <property type="entry name" value="GTP_EFTU"/>
    <property type="match status" value="1"/>
</dbReference>
<feature type="binding site" evidence="9">
    <location>
        <begin position="152"/>
        <end position="155"/>
    </location>
    <ligand>
        <name>GTP</name>
        <dbReference type="ChEBI" id="CHEBI:37565"/>
    </ligand>
</feature>
<evidence type="ECO:0000313" key="11">
    <source>
        <dbReference type="EMBL" id="RKO98714.1"/>
    </source>
</evidence>
<dbReference type="GO" id="GO:0005759">
    <property type="term" value="C:mitochondrial matrix"/>
    <property type="evidence" value="ECO:0007669"/>
    <property type="project" value="UniProtKB-UniRule"/>
</dbReference>
<dbReference type="OrthoDB" id="1074at2759"/>
<keyword evidence="4 9" id="KW-0378">Hydrolase</keyword>
<dbReference type="Gene3D" id="3.30.70.870">
    <property type="entry name" value="Elongation Factor G (Translational Gtpase), domain 3"/>
    <property type="match status" value="1"/>
</dbReference>
<keyword evidence="3 9" id="KW-0999">Mitochondrion inner membrane</keyword>
<feature type="domain" description="Tr-type G" evidence="10">
    <location>
        <begin position="15"/>
        <end position="208"/>
    </location>
</feature>
<dbReference type="HAMAP" id="MF_00071">
    <property type="entry name" value="LepA"/>
    <property type="match status" value="1"/>
</dbReference>
<evidence type="ECO:0000256" key="4">
    <source>
        <dbReference type="ARBA" id="ARBA00022801"/>
    </source>
</evidence>
<evidence type="ECO:0000256" key="5">
    <source>
        <dbReference type="ARBA" id="ARBA00022917"/>
    </source>
</evidence>
<feature type="binding site" evidence="9">
    <location>
        <begin position="98"/>
        <end position="102"/>
    </location>
    <ligand>
        <name>GTP</name>
        <dbReference type="ChEBI" id="CHEBI:37565"/>
    </ligand>
</feature>
<keyword evidence="6 9" id="KW-0496">Mitochondrion</keyword>
<evidence type="ECO:0000256" key="7">
    <source>
        <dbReference type="ARBA" id="ARBA00023134"/>
    </source>
</evidence>
<dbReference type="InterPro" id="IPR035654">
    <property type="entry name" value="LepA_IV"/>
</dbReference>
<gene>
    <name evidence="11" type="ORF">CXG81DRAFT_15546</name>
</gene>
<dbReference type="InterPro" id="IPR006297">
    <property type="entry name" value="EF-4"/>
</dbReference>
<dbReference type="PANTHER" id="PTHR43512">
    <property type="entry name" value="TRANSLATION FACTOR GUF1-RELATED"/>
    <property type="match status" value="1"/>
</dbReference>
<sequence length="627" mass="68756">MNGRGFVDLDEIPPERIRGFSIIAHVDHGKSTLADRLLELTGAIAKRDPAATGTDKKEQEQVLDNLAVEKNRGITVKAQTVSLLWKRRGEVYLLNLIDTPGHVDFHYEVARSLAASQNALLLVDATQGVQAQTVANYTLAFDMGLDILPVINKIDLPSAQPEAVADQIDAALVVPFASHEFPHVSAKTGEGVAALLDLIVDRMAPPPEASVAARDAPLRMLLFDSWYNAYKGVICLMAVKTGRVRVGDTVVAHATQHVYTVTEVGILAPAMTPAATLSAGQVGYLCLNMKKKSESVVGDTFYHRARPQPPVQTVTPVKPLVHAGVFPMDPVELPALTDAIESLTVHDPAISVAKETSGTLGQGFRLGFCGNLHMDVFRERLEMEHQMETLITHPTVAYRLLKNDGTVVVTNNPARWPDEAEIASHYAAFEEPFVVATLLSPVTYVGALLSLVGDNRGEHLDTTYLDDHRVMIKARLPLANVLTRFHSDVKARSSGYASFEYTEAGYRRSDLVKVRVLLNGEPVDALSSIHHRSEANAVARAWVQRLKGVIKRQLIDVAIQGQVAGKTVARETVKQVVKDVTQWIYGGDRTRKDKLLAKVKRGKSRMRLFANKIELDPETFRSLISQP</sequence>
<keyword evidence="2 9" id="KW-0547">Nucleotide-binding</keyword>
<dbReference type="PRINTS" id="PR00315">
    <property type="entry name" value="ELONGATNFCT"/>
</dbReference>
<dbReference type="GO" id="GO:0003924">
    <property type="term" value="F:GTPase activity"/>
    <property type="evidence" value="ECO:0007669"/>
    <property type="project" value="UniProtKB-UniRule"/>
</dbReference>
<evidence type="ECO:0000313" key="12">
    <source>
        <dbReference type="Proteomes" id="UP000274922"/>
    </source>
</evidence>
<dbReference type="InterPro" id="IPR031157">
    <property type="entry name" value="G_TR_CS"/>
</dbReference>
<dbReference type="GO" id="GO:0005743">
    <property type="term" value="C:mitochondrial inner membrane"/>
    <property type="evidence" value="ECO:0007669"/>
    <property type="project" value="UniProtKB-SubCell"/>
</dbReference>
<evidence type="ECO:0000256" key="3">
    <source>
        <dbReference type="ARBA" id="ARBA00022792"/>
    </source>
</evidence>
<evidence type="ECO:0000256" key="6">
    <source>
        <dbReference type="ARBA" id="ARBA00023128"/>
    </source>
</evidence>
<dbReference type="SUPFAM" id="SSF54980">
    <property type="entry name" value="EF-G C-terminal domain-like"/>
    <property type="match status" value="2"/>
</dbReference>
<dbReference type="InterPro" id="IPR009000">
    <property type="entry name" value="Transl_B-barrel_sf"/>
</dbReference>
<keyword evidence="12" id="KW-1185">Reference proteome</keyword>
<comment type="function">
    <text evidence="9">Promotes mitochondrial protein synthesis. May act as a fidelity factor of the translation reaction, by catalyzing a one-codon backward translocation of tRNAs on improperly translocated ribosomes. Binds to mitochondrial ribosomes in a GTP-dependent manner.</text>
</comment>
<dbReference type="GO" id="GO:0006412">
    <property type="term" value="P:translation"/>
    <property type="evidence" value="ECO:0007669"/>
    <property type="project" value="UniProtKB-KW"/>
</dbReference>
<dbReference type="Pfam" id="PF03144">
    <property type="entry name" value="GTP_EFTU_D2"/>
    <property type="match status" value="1"/>
</dbReference>
<dbReference type="InterPro" id="IPR004161">
    <property type="entry name" value="EFTu-like_2"/>
</dbReference>
<dbReference type="SUPFAM" id="SSF50447">
    <property type="entry name" value="Translation proteins"/>
    <property type="match status" value="1"/>
</dbReference>
<dbReference type="Pfam" id="PF06421">
    <property type="entry name" value="LepA_C"/>
    <property type="match status" value="1"/>
</dbReference>
<organism evidence="11 12">
    <name type="scientific">Caulochytrium protostelioides</name>
    <dbReference type="NCBI Taxonomy" id="1555241"/>
    <lineage>
        <taxon>Eukaryota</taxon>
        <taxon>Fungi</taxon>
        <taxon>Fungi incertae sedis</taxon>
        <taxon>Chytridiomycota</taxon>
        <taxon>Chytridiomycota incertae sedis</taxon>
        <taxon>Chytridiomycetes</taxon>
        <taxon>Caulochytriales</taxon>
        <taxon>Caulochytriaceae</taxon>
        <taxon>Caulochytrium</taxon>
    </lineage>
</organism>
<dbReference type="InterPro" id="IPR038363">
    <property type="entry name" value="LepA_C_sf"/>
</dbReference>
<dbReference type="InterPro" id="IPR035647">
    <property type="entry name" value="EFG_III/V"/>
</dbReference>
<dbReference type="CDD" id="cd03699">
    <property type="entry name" value="EF4_II"/>
    <property type="match status" value="1"/>
</dbReference>
<keyword evidence="8 9" id="KW-0472">Membrane</keyword>
<comment type="subcellular location">
    <subcellularLocation>
        <location evidence="9">Mitochondrion inner membrane</location>
        <topology evidence="9">Peripheral membrane protein</topology>
        <orientation evidence="9">Matrix side</orientation>
    </subcellularLocation>
</comment>
<dbReference type="InterPro" id="IPR027417">
    <property type="entry name" value="P-loop_NTPase"/>
</dbReference>
<proteinExistence type="inferred from homology"/>
<dbReference type="STRING" id="1555241.A0A4P9WZ00"/>
<reference evidence="12" key="1">
    <citation type="journal article" date="2018" name="Nat. Microbiol.">
        <title>Leveraging single-cell genomics to expand the fungal tree of life.</title>
        <authorList>
            <person name="Ahrendt S.R."/>
            <person name="Quandt C.A."/>
            <person name="Ciobanu D."/>
            <person name="Clum A."/>
            <person name="Salamov A."/>
            <person name="Andreopoulos B."/>
            <person name="Cheng J.F."/>
            <person name="Woyke T."/>
            <person name="Pelin A."/>
            <person name="Henrissat B."/>
            <person name="Reynolds N.K."/>
            <person name="Benny G.L."/>
            <person name="Smith M.E."/>
            <person name="James T.Y."/>
            <person name="Grigoriev I.V."/>
        </authorList>
    </citation>
    <scope>NUCLEOTIDE SEQUENCE [LARGE SCALE GENOMIC DNA]</scope>
    <source>
        <strain evidence="12">ATCC 52028</strain>
    </source>
</reference>
<evidence type="ECO:0000256" key="1">
    <source>
        <dbReference type="ARBA" id="ARBA00005454"/>
    </source>
</evidence>
<dbReference type="PROSITE" id="PS00301">
    <property type="entry name" value="G_TR_1"/>
    <property type="match status" value="1"/>
</dbReference>
<evidence type="ECO:0000256" key="2">
    <source>
        <dbReference type="ARBA" id="ARBA00022741"/>
    </source>
</evidence>
<dbReference type="Gene3D" id="3.30.70.2570">
    <property type="entry name" value="Elongation factor 4, C-terminal domain"/>
    <property type="match status" value="1"/>
</dbReference>
<dbReference type="FunFam" id="3.30.70.2570:FF:000001">
    <property type="entry name" value="Translation factor GUF1, mitochondrial"/>
    <property type="match status" value="1"/>
</dbReference>
<dbReference type="PANTHER" id="PTHR43512:SF7">
    <property type="entry name" value="TRANSLATION FACTOR GUF1, MITOCHONDRIAL"/>
    <property type="match status" value="1"/>
</dbReference>
<dbReference type="NCBIfam" id="TIGR01393">
    <property type="entry name" value="lepA"/>
    <property type="match status" value="1"/>
</dbReference>
<dbReference type="InterPro" id="IPR000640">
    <property type="entry name" value="EFG_V-like"/>
</dbReference>
<dbReference type="Pfam" id="PF00679">
    <property type="entry name" value="EFG_C"/>
    <property type="match status" value="1"/>
</dbReference>
<evidence type="ECO:0000256" key="9">
    <source>
        <dbReference type="HAMAP-Rule" id="MF_03137"/>
    </source>
</evidence>
<protein>
    <recommendedName>
        <fullName evidence="10">Tr-type G domain-containing protein</fullName>
    </recommendedName>
</protein>
<dbReference type="GO" id="GO:0045727">
    <property type="term" value="P:positive regulation of translation"/>
    <property type="evidence" value="ECO:0007669"/>
    <property type="project" value="UniProtKB-UniRule"/>
</dbReference>
<keyword evidence="5 9" id="KW-0648">Protein biosynthesis</keyword>
<dbReference type="AlphaFoldDB" id="A0A4P9WZ00"/>
<dbReference type="InterPro" id="IPR013842">
    <property type="entry name" value="LepA_CTD"/>
</dbReference>
<dbReference type="NCBIfam" id="TIGR00231">
    <property type="entry name" value="small_GTP"/>
    <property type="match status" value="1"/>
</dbReference>
<dbReference type="EMBL" id="ML014375">
    <property type="protein sequence ID" value="RKO98714.1"/>
    <property type="molecule type" value="Genomic_DNA"/>
</dbReference>
<dbReference type="Gene3D" id="3.30.70.240">
    <property type="match status" value="1"/>
</dbReference>
<dbReference type="Proteomes" id="UP000274922">
    <property type="component" value="Unassembled WGS sequence"/>
</dbReference>
<dbReference type="CDD" id="cd03709">
    <property type="entry name" value="lepA_C"/>
    <property type="match status" value="1"/>
</dbReference>
<evidence type="ECO:0000256" key="8">
    <source>
        <dbReference type="ARBA" id="ARBA00023136"/>
    </source>
</evidence>
<dbReference type="FunFam" id="2.40.30.10:FF:000015">
    <property type="entry name" value="Translation factor GUF1, mitochondrial"/>
    <property type="match status" value="1"/>
</dbReference>
<dbReference type="FunFam" id="3.30.70.240:FF:000007">
    <property type="entry name" value="Translation factor GUF1, mitochondrial"/>
    <property type="match status" value="1"/>
</dbReference>
<dbReference type="GO" id="GO:0005525">
    <property type="term" value="F:GTP binding"/>
    <property type="evidence" value="ECO:0007669"/>
    <property type="project" value="UniProtKB-UniRule"/>
</dbReference>
<comment type="catalytic activity">
    <reaction evidence="9">
        <text>GTP + H2O = GDP + phosphate + H(+)</text>
        <dbReference type="Rhea" id="RHEA:19669"/>
        <dbReference type="ChEBI" id="CHEBI:15377"/>
        <dbReference type="ChEBI" id="CHEBI:15378"/>
        <dbReference type="ChEBI" id="CHEBI:37565"/>
        <dbReference type="ChEBI" id="CHEBI:43474"/>
        <dbReference type="ChEBI" id="CHEBI:58189"/>
        <dbReference type="EC" id="3.6.5.n1"/>
    </reaction>
</comment>
<accession>A0A4P9WZ00</accession>
<comment type="similarity">
    <text evidence="1">Belongs to the TRAFAC class translation factor GTPase superfamily. Classic translation factor GTPase family. LepA subfamily.</text>
</comment>
<dbReference type="Gene3D" id="3.40.50.300">
    <property type="entry name" value="P-loop containing nucleotide triphosphate hydrolases"/>
    <property type="match status" value="1"/>
</dbReference>
<evidence type="ECO:0000259" key="10">
    <source>
        <dbReference type="PROSITE" id="PS51722"/>
    </source>
</evidence>
<keyword evidence="7 9" id="KW-0342">GTP-binding</keyword>
<name>A0A4P9WZ00_9FUNG</name>
<dbReference type="SUPFAM" id="SSF52540">
    <property type="entry name" value="P-loop containing nucleoside triphosphate hydrolases"/>
    <property type="match status" value="1"/>
</dbReference>
<comment type="similarity">
    <text evidence="9">Belongs to the GTP-binding elongation factor family. LepA subfamily.</text>
</comment>
<dbReference type="InterPro" id="IPR005225">
    <property type="entry name" value="Small_GTP-bd"/>
</dbReference>
<feature type="binding site" evidence="9">
    <location>
        <begin position="24"/>
        <end position="31"/>
    </location>
    <ligand>
        <name>GTP</name>
        <dbReference type="ChEBI" id="CHEBI:37565"/>
    </ligand>
</feature>
<dbReference type="GO" id="GO:0097177">
    <property type="term" value="F:mitochondrial ribosome binding"/>
    <property type="evidence" value="ECO:0007669"/>
    <property type="project" value="TreeGrafter"/>
</dbReference>
<dbReference type="InterPro" id="IPR000795">
    <property type="entry name" value="T_Tr_GTP-bd_dom"/>
</dbReference>
<dbReference type="Gene3D" id="2.40.30.10">
    <property type="entry name" value="Translation factors"/>
    <property type="match status" value="1"/>
</dbReference>
<dbReference type="PROSITE" id="PS51722">
    <property type="entry name" value="G_TR_2"/>
    <property type="match status" value="1"/>
</dbReference>
<dbReference type="FunFam" id="3.40.50.300:FF:000078">
    <property type="entry name" value="Elongation factor 4"/>
    <property type="match status" value="1"/>
</dbReference>